<gene>
    <name evidence="2" type="ORF">FHS68_003820</name>
</gene>
<name>A0ABX0UNR9_9BACT</name>
<proteinExistence type="predicted"/>
<evidence type="ECO:0000313" key="3">
    <source>
        <dbReference type="Proteomes" id="UP001179181"/>
    </source>
</evidence>
<dbReference type="Proteomes" id="UP001179181">
    <property type="component" value="Unassembled WGS sequence"/>
</dbReference>
<reference evidence="2 3" key="1">
    <citation type="submission" date="2020-03" db="EMBL/GenBank/DDBJ databases">
        <title>Genomic Encyclopedia of Type Strains, Phase IV (KMG-IV): sequencing the most valuable type-strain genomes for metagenomic binning, comparative biology and taxonomic classification.</title>
        <authorList>
            <person name="Goeker M."/>
        </authorList>
    </citation>
    <scope>NUCLEOTIDE SEQUENCE [LARGE SCALE GENOMIC DNA]</scope>
    <source>
        <strain evidence="2 3">DSM 102865</strain>
    </source>
</reference>
<organism evidence="2 3">
    <name type="scientific">Dyadobacter arcticus</name>
    <dbReference type="NCBI Taxonomy" id="1078754"/>
    <lineage>
        <taxon>Bacteria</taxon>
        <taxon>Pseudomonadati</taxon>
        <taxon>Bacteroidota</taxon>
        <taxon>Cytophagia</taxon>
        <taxon>Cytophagales</taxon>
        <taxon>Spirosomataceae</taxon>
        <taxon>Dyadobacter</taxon>
    </lineage>
</organism>
<comment type="caution">
    <text evidence="2">The sequence shown here is derived from an EMBL/GenBank/DDBJ whole genome shotgun (WGS) entry which is preliminary data.</text>
</comment>
<feature type="region of interest" description="Disordered" evidence="1">
    <location>
        <begin position="1"/>
        <end position="21"/>
    </location>
</feature>
<dbReference type="EMBL" id="JAASQJ010000003">
    <property type="protein sequence ID" value="NIJ54638.1"/>
    <property type="molecule type" value="Genomic_DNA"/>
</dbReference>
<evidence type="ECO:0000313" key="2">
    <source>
        <dbReference type="EMBL" id="NIJ54638.1"/>
    </source>
</evidence>
<protein>
    <recommendedName>
        <fullName evidence="4">Twin-arginine translocation signal domain-containing protein</fullName>
    </recommendedName>
</protein>
<sequence>MHDIKNLLDQSQHRKASEESRRSFLRVVGVGSAGLFSVEDF</sequence>
<evidence type="ECO:0000256" key="1">
    <source>
        <dbReference type="SAM" id="MobiDB-lite"/>
    </source>
</evidence>
<evidence type="ECO:0008006" key="4">
    <source>
        <dbReference type="Google" id="ProtNLM"/>
    </source>
</evidence>
<keyword evidence="3" id="KW-1185">Reference proteome</keyword>
<accession>A0ABX0UNR9</accession>